<dbReference type="Proteomes" id="UP001152795">
    <property type="component" value="Unassembled WGS sequence"/>
</dbReference>
<dbReference type="EMBL" id="CACRXK020005056">
    <property type="protein sequence ID" value="CAB4004946.1"/>
    <property type="molecule type" value="Genomic_DNA"/>
</dbReference>
<dbReference type="AlphaFoldDB" id="A0A7D9IG20"/>
<sequence length="377" mass="43644">MLSNNSAMYNDKNQTGTSLSPTWTESWNISITHTIDDRTEYLVFLGQVNLAEKIILIIFAIFTILGNSLVLVATWRERNLHQPNKYFIACLAIADLLVGTIYEPLKVYYRNLDKELIRSMSIHLCRFIVWIDTFALTASIYSLTFISLDRFFKIRKPLQYQSRMTSSKSLKIIFIICLIATAFATYAATPHSGSSYGLVCSTVDVNKMKGYYTFLAVSAFFLPTAVMLVMYALIFVAVHKRQKMLRNGELGQTCNGRNQQSAFLRDLKTIRMLLIIVGAFTFCWGPNFIYLLLRYYNPYFIDMRGWSVSDWRRIIITESVVFALPYFNSICNPIIYACMDETYRKAFKNLFQQMMCRSSSRRRQAPEAIELRPLRAR</sequence>
<evidence type="ECO:0000256" key="7">
    <source>
        <dbReference type="ARBA" id="ARBA00023157"/>
    </source>
</evidence>
<comment type="caution">
    <text evidence="11">The sequence shown here is derived from an EMBL/GenBank/DDBJ whole genome shotgun (WGS) entry which is preliminary data.</text>
</comment>
<comment type="similarity">
    <text evidence="10">Belongs to the G-protein coupled receptor 1 family.</text>
</comment>
<keyword evidence="5 10" id="KW-0297">G-protein coupled receptor</keyword>
<evidence type="ECO:0000256" key="3">
    <source>
        <dbReference type="ARBA" id="ARBA00022692"/>
    </source>
</evidence>
<dbReference type="SUPFAM" id="SSF81321">
    <property type="entry name" value="Family A G protein-coupled receptor-like"/>
    <property type="match status" value="1"/>
</dbReference>
<keyword evidence="7" id="KW-1015">Disulfide bond</keyword>
<dbReference type="PROSITE" id="PS50262">
    <property type="entry name" value="G_PROTEIN_RECEP_F1_2"/>
    <property type="match status" value="1"/>
</dbReference>
<gene>
    <name evidence="11" type="ORF">PACLA_8A068467</name>
</gene>
<dbReference type="PROSITE" id="PS00237">
    <property type="entry name" value="G_PROTEIN_RECEP_F1_1"/>
    <property type="match status" value="1"/>
</dbReference>
<keyword evidence="2" id="KW-1003">Cell membrane</keyword>
<evidence type="ECO:0000256" key="5">
    <source>
        <dbReference type="ARBA" id="ARBA00023040"/>
    </source>
</evidence>
<organism evidence="11 12">
    <name type="scientific">Paramuricea clavata</name>
    <name type="common">Red gorgonian</name>
    <name type="synonym">Violescent sea-whip</name>
    <dbReference type="NCBI Taxonomy" id="317549"/>
    <lineage>
        <taxon>Eukaryota</taxon>
        <taxon>Metazoa</taxon>
        <taxon>Cnidaria</taxon>
        <taxon>Anthozoa</taxon>
        <taxon>Octocorallia</taxon>
        <taxon>Malacalcyonacea</taxon>
        <taxon>Plexauridae</taxon>
        <taxon>Paramuricea</taxon>
    </lineage>
</organism>
<evidence type="ECO:0000256" key="9">
    <source>
        <dbReference type="ARBA" id="ARBA00023224"/>
    </source>
</evidence>
<dbReference type="PANTHER" id="PTHR24248">
    <property type="entry name" value="ADRENERGIC RECEPTOR-RELATED G-PROTEIN COUPLED RECEPTOR"/>
    <property type="match status" value="1"/>
</dbReference>
<dbReference type="OrthoDB" id="5987909at2759"/>
<evidence type="ECO:0000313" key="12">
    <source>
        <dbReference type="Proteomes" id="UP001152795"/>
    </source>
</evidence>
<dbReference type="GO" id="GO:0043410">
    <property type="term" value="P:positive regulation of MAPK cascade"/>
    <property type="evidence" value="ECO:0007669"/>
    <property type="project" value="TreeGrafter"/>
</dbReference>
<evidence type="ECO:0000256" key="8">
    <source>
        <dbReference type="ARBA" id="ARBA00023170"/>
    </source>
</evidence>
<dbReference type="GO" id="GO:0004993">
    <property type="term" value="F:G protein-coupled serotonin receptor activity"/>
    <property type="evidence" value="ECO:0007669"/>
    <property type="project" value="UniProtKB-ARBA"/>
</dbReference>
<dbReference type="GO" id="GO:0005886">
    <property type="term" value="C:plasma membrane"/>
    <property type="evidence" value="ECO:0007669"/>
    <property type="project" value="UniProtKB-SubCell"/>
</dbReference>
<dbReference type="SMART" id="SM01381">
    <property type="entry name" value="7TM_GPCR_Srsx"/>
    <property type="match status" value="1"/>
</dbReference>
<keyword evidence="8 10" id="KW-0675">Receptor</keyword>
<dbReference type="Gene3D" id="1.20.1070.10">
    <property type="entry name" value="Rhodopsin 7-helix transmembrane proteins"/>
    <property type="match status" value="1"/>
</dbReference>
<dbReference type="PRINTS" id="PR00237">
    <property type="entry name" value="GPCRRHODOPSN"/>
</dbReference>
<keyword evidence="12" id="KW-1185">Reference proteome</keyword>
<evidence type="ECO:0000313" key="11">
    <source>
        <dbReference type="EMBL" id="CAB4004946.1"/>
    </source>
</evidence>
<evidence type="ECO:0000256" key="2">
    <source>
        <dbReference type="ARBA" id="ARBA00022475"/>
    </source>
</evidence>
<evidence type="ECO:0000256" key="4">
    <source>
        <dbReference type="ARBA" id="ARBA00022989"/>
    </source>
</evidence>
<protein>
    <submittedName>
        <fullName evidence="11">5-hydroxytryptamine receptor 1-like</fullName>
    </submittedName>
</protein>
<reference evidence="11" key="1">
    <citation type="submission" date="2020-04" db="EMBL/GenBank/DDBJ databases">
        <authorList>
            <person name="Alioto T."/>
            <person name="Alioto T."/>
            <person name="Gomez Garrido J."/>
        </authorList>
    </citation>
    <scope>NUCLEOTIDE SEQUENCE</scope>
    <source>
        <strain evidence="11">A484AB</strain>
    </source>
</reference>
<evidence type="ECO:0000256" key="6">
    <source>
        <dbReference type="ARBA" id="ARBA00023136"/>
    </source>
</evidence>
<proteinExistence type="inferred from homology"/>
<evidence type="ECO:0000256" key="10">
    <source>
        <dbReference type="RuleBase" id="RU000688"/>
    </source>
</evidence>
<dbReference type="Pfam" id="PF00001">
    <property type="entry name" value="7tm_1"/>
    <property type="match status" value="1"/>
</dbReference>
<dbReference type="InterPro" id="IPR017452">
    <property type="entry name" value="GPCR_Rhodpsn_7TM"/>
</dbReference>
<dbReference type="PANTHER" id="PTHR24248:SF199">
    <property type="entry name" value="IP13425P-RELATED"/>
    <property type="match status" value="1"/>
</dbReference>
<keyword evidence="4" id="KW-1133">Transmembrane helix</keyword>
<dbReference type="GO" id="GO:0071880">
    <property type="term" value="P:adenylate cyclase-activating adrenergic receptor signaling pathway"/>
    <property type="evidence" value="ECO:0007669"/>
    <property type="project" value="TreeGrafter"/>
</dbReference>
<dbReference type="InterPro" id="IPR000276">
    <property type="entry name" value="GPCR_Rhodpsn"/>
</dbReference>
<evidence type="ECO:0000256" key="1">
    <source>
        <dbReference type="ARBA" id="ARBA00004651"/>
    </source>
</evidence>
<keyword evidence="6" id="KW-0472">Membrane</keyword>
<keyword evidence="3 10" id="KW-0812">Transmembrane</keyword>
<comment type="subcellular location">
    <subcellularLocation>
        <location evidence="1">Cell membrane</location>
        <topology evidence="1">Multi-pass membrane protein</topology>
    </subcellularLocation>
</comment>
<keyword evidence="9 10" id="KW-0807">Transducer</keyword>
<name>A0A7D9IG20_PARCT</name>
<accession>A0A7D9IG20</accession>
<dbReference type="CDD" id="cd14967">
    <property type="entry name" value="7tmA_amine_R-like"/>
    <property type="match status" value="1"/>
</dbReference>